<dbReference type="InterPro" id="IPR042463">
    <property type="entry name" value="HNOB_dom_associated_sf"/>
</dbReference>
<dbReference type="GO" id="GO:0004383">
    <property type="term" value="F:guanylate cyclase activity"/>
    <property type="evidence" value="ECO:0007669"/>
    <property type="project" value="UniProtKB-EC"/>
</dbReference>
<dbReference type="Pfam" id="PF07701">
    <property type="entry name" value="HNOBA"/>
    <property type="match status" value="1"/>
</dbReference>
<organism evidence="10 11">
    <name type="scientific">Takifugu bimaculatus</name>
    <dbReference type="NCBI Taxonomy" id="433685"/>
    <lineage>
        <taxon>Eukaryota</taxon>
        <taxon>Metazoa</taxon>
        <taxon>Chordata</taxon>
        <taxon>Craniata</taxon>
        <taxon>Vertebrata</taxon>
        <taxon>Euteleostomi</taxon>
        <taxon>Actinopterygii</taxon>
        <taxon>Neopterygii</taxon>
        <taxon>Teleostei</taxon>
        <taxon>Neoteleostei</taxon>
        <taxon>Acanthomorphata</taxon>
        <taxon>Eupercaria</taxon>
        <taxon>Tetraodontiformes</taxon>
        <taxon>Tetradontoidea</taxon>
        <taxon>Tetraodontidae</taxon>
        <taxon>Takifugu</taxon>
    </lineage>
</organism>
<dbReference type="FunFam" id="3.30.70.1230:FF:000007">
    <property type="entry name" value="Guanylate cyclase soluble subunit alpha-3"/>
    <property type="match status" value="1"/>
</dbReference>
<dbReference type="Gene3D" id="3.30.70.1230">
    <property type="entry name" value="Nucleotide cyclase"/>
    <property type="match status" value="1"/>
</dbReference>
<dbReference type="InterPro" id="IPR024096">
    <property type="entry name" value="NO_sig/Golgi_transp_ligand-bd"/>
</dbReference>
<evidence type="ECO:0000256" key="1">
    <source>
        <dbReference type="ARBA" id="ARBA00004496"/>
    </source>
</evidence>
<dbReference type="PROSITE" id="PS50125">
    <property type="entry name" value="GUANYLATE_CYCLASE_2"/>
    <property type="match status" value="1"/>
</dbReference>
<proteinExistence type="predicted"/>
<dbReference type="GO" id="GO:0005525">
    <property type="term" value="F:GTP binding"/>
    <property type="evidence" value="ECO:0007669"/>
    <property type="project" value="UniProtKB-KW"/>
</dbReference>
<feature type="compositionally biased region" description="Basic and acidic residues" evidence="8">
    <location>
        <begin position="696"/>
        <end position="714"/>
    </location>
</feature>
<gene>
    <name evidence="10" type="ORF">fugu_013299</name>
</gene>
<dbReference type="Proteomes" id="UP000516260">
    <property type="component" value="Chromosome 14"/>
</dbReference>
<keyword evidence="4" id="KW-0547">Nucleotide-binding</keyword>
<sequence>MYGLLCESLHDFIKESYGDDVWKLVRERADVRLHSFVTHQVYSESVIPRIAKAASGVTGTPYNELMNSWGVYFLGFVGKYGYDRILKVLGRHVRDFVNGLDNLHEYLRFSYPKVQPPTFFCQEESATGVTLHYRSKRKGYLHYAMGQLRQMGKQFYDTDIHVEVLSEQMVGDYSHVTMRLNFDNSAYRYIMKEDEEEQEILPITSDFFFEVFPFNIVFRQDMVVHNVGSGLATVFPDLDGKKINDAFLLARPLVEFTWNMIISHPNNLFEIVSKEPVKRERNLHNRVQNSDFENANRSADVDVELMAFQSIIGDDYKDSDCHCFSRMESLSAMFKTGLYINDLSMHDSSRDLVLAGTQQSEELKRALIQEQKKSSKLEESMKMLDYEMKKTDDLLYRMIPKPVAKRLRKGEPAVNTCEVFPDVTILFSDVVGFTRICSHITPMQVVSMLNTMYTLFDTLSEKHRVFKVETIGDAYMVVAGAPEKTKYHAHNICDMALDMVRSIDHLKDPSNGNNIQIRVGIHSGMVVAGVVGHKMPRYGLHGDTVHTASAMESNGKEMHIQLSSATYEHLKGSHFIFERRGIITIKGNVEIETYWLKGKRDKDGNAQAACPQFESQTISKAISKATISGTEAPGEEEGLVFPLVPGEDEDDVKSIRSHRIKMEISGHSLEESMEECRVEEMSVHKSHYKDALQDGLQDSHLERDSPEFDDRDSLMESCDSSCDSRCSKSTMCSIS</sequence>
<evidence type="ECO:0000256" key="4">
    <source>
        <dbReference type="ARBA" id="ARBA00022741"/>
    </source>
</evidence>
<keyword evidence="7" id="KW-0141">cGMP biosynthesis</keyword>
<dbReference type="SUPFAM" id="SSF55073">
    <property type="entry name" value="Nucleotide cyclase"/>
    <property type="match status" value="1"/>
</dbReference>
<dbReference type="SMART" id="SM00044">
    <property type="entry name" value="CYCc"/>
    <property type="match status" value="1"/>
</dbReference>
<dbReference type="InterPro" id="IPR011645">
    <property type="entry name" value="HNOB_dom_associated"/>
</dbReference>
<keyword evidence="11" id="KW-1185">Reference proteome</keyword>
<dbReference type="Gene3D" id="3.30.450.260">
    <property type="entry name" value="Haem NO binding associated domain"/>
    <property type="match status" value="1"/>
</dbReference>
<comment type="subcellular location">
    <subcellularLocation>
        <location evidence="1">Cytoplasm</location>
    </subcellularLocation>
</comment>
<feature type="compositionally biased region" description="Low complexity" evidence="8">
    <location>
        <begin position="717"/>
        <end position="729"/>
    </location>
</feature>
<dbReference type="Pfam" id="PF07700">
    <property type="entry name" value="HNOB"/>
    <property type="match status" value="1"/>
</dbReference>
<keyword evidence="3" id="KW-0963">Cytoplasm</keyword>
<evidence type="ECO:0000256" key="6">
    <source>
        <dbReference type="ARBA" id="ARBA00023239"/>
    </source>
</evidence>
<protein>
    <recommendedName>
        <fullName evidence="2">guanylate cyclase</fullName>
        <ecNumber evidence="2">4.6.1.2</ecNumber>
    </recommendedName>
</protein>
<dbReference type="InterPro" id="IPR038158">
    <property type="entry name" value="H-NOX_domain_sf"/>
</dbReference>
<dbReference type="GO" id="GO:0038060">
    <property type="term" value="P:nitric oxide-cGMP-mediated signaling"/>
    <property type="evidence" value="ECO:0007669"/>
    <property type="project" value="TreeGrafter"/>
</dbReference>
<dbReference type="GO" id="GO:0020037">
    <property type="term" value="F:heme binding"/>
    <property type="evidence" value="ECO:0007669"/>
    <property type="project" value="InterPro"/>
</dbReference>
<dbReference type="InterPro" id="IPR029787">
    <property type="entry name" value="Nucleotide_cyclase"/>
</dbReference>
<keyword evidence="6" id="KW-0456">Lyase</keyword>
<reference evidence="10 11" key="1">
    <citation type="submission" date="2019-04" db="EMBL/GenBank/DDBJ databases">
        <title>The sequence and de novo assembly of Takifugu bimaculatus genome using PacBio and Hi-C technologies.</title>
        <authorList>
            <person name="Xu P."/>
            <person name="Liu B."/>
            <person name="Zhou Z."/>
        </authorList>
    </citation>
    <scope>NUCLEOTIDE SEQUENCE [LARGE SCALE GENOMIC DNA]</scope>
    <source>
        <strain evidence="10">TB-2018</strain>
        <tissue evidence="10">Muscle</tissue>
    </source>
</reference>
<evidence type="ECO:0000256" key="3">
    <source>
        <dbReference type="ARBA" id="ARBA00022490"/>
    </source>
</evidence>
<dbReference type="AlphaFoldDB" id="A0A4Z2C2U1"/>
<dbReference type="PANTHER" id="PTHR45655">
    <property type="entry name" value="GUANYLATE CYCLASE SOLUBLE SUBUNIT BETA-2"/>
    <property type="match status" value="1"/>
</dbReference>
<feature type="domain" description="Guanylate cyclase" evidence="9">
    <location>
        <begin position="424"/>
        <end position="552"/>
    </location>
</feature>
<evidence type="ECO:0000259" key="9">
    <source>
        <dbReference type="PROSITE" id="PS50125"/>
    </source>
</evidence>
<dbReference type="SUPFAM" id="SSF111126">
    <property type="entry name" value="Ligand-binding domain in the NO signalling and Golgi transport"/>
    <property type="match status" value="1"/>
</dbReference>
<accession>A0A4Z2C2U1</accession>
<evidence type="ECO:0000256" key="2">
    <source>
        <dbReference type="ARBA" id="ARBA00012202"/>
    </source>
</evidence>
<dbReference type="EMBL" id="SWLE01000006">
    <property type="protein sequence ID" value="TNM98735.1"/>
    <property type="molecule type" value="Genomic_DNA"/>
</dbReference>
<dbReference type="GO" id="GO:0070482">
    <property type="term" value="P:response to oxygen levels"/>
    <property type="evidence" value="ECO:0007669"/>
    <property type="project" value="TreeGrafter"/>
</dbReference>
<name>A0A4Z2C2U1_9TELE</name>
<dbReference type="CDD" id="cd07302">
    <property type="entry name" value="CHD"/>
    <property type="match status" value="1"/>
</dbReference>
<dbReference type="GO" id="GO:0008074">
    <property type="term" value="C:guanylate cyclase complex, soluble"/>
    <property type="evidence" value="ECO:0007669"/>
    <property type="project" value="TreeGrafter"/>
</dbReference>
<evidence type="ECO:0000256" key="7">
    <source>
        <dbReference type="ARBA" id="ARBA00023293"/>
    </source>
</evidence>
<dbReference type="Gene3D" id="6.10.250.780">
    <property type="match status" value="1"/>
</dbReference>
<comment type="caution">
    <text evidence="10">The sequence shown here is derived from an EMBL/GenBank/DDBJ whole genome shotgun (WGS) entry which is preliminary data.</text>
</comment>
<dbReference type="Gene3D" id="3.90.1520.10">
    <property type="entry name" value="H-NOX domain"/>
    <property type="match status" value="1"/>
</dbReference>
<dbReference type="InterPro" id="IPR001054">
    <property type="entry name" value="A/G_cyclase"/>
</dbReference>
<dbReference type="InterPro" id="IPR011644">
    <property type="entry name" value="Heme_NO-bd"/>
</dbReference>
<evidence type="ECO:0000256" key="5">
    <source>
        <dbReference type="ARBA" id="ARBA00023134"/>
    </source>
</evidence>
<feature type="region of interest" description="Disordered" evidence="8">
    <location>
        <begin position="696"/>
        <end position="735"/>
    </location>
</feature>
<keyword evidence="5" id="KW-0342">GTP-binding</keyword>
<evidence type="ECO:0000256" key="8">
    <source>
        <dbReference type="SAM" id="MobiDB-lite"/>
    </source>
</evidence>
<dbReference type="PANTHER" id="PTHR45655:SF10">
    <property type="entry name" value="SOLUBLE GUANYLATE CYCLASE 88E"/>
    <property type="match status" value="1"/>
</dbReference>
<evidence type="ECO:0000313" key="11">
    <source>
        <dbReference type="Proteomes" id="UP000516260"/>
    </source>
</evidence>
<dbReference type="EC" id="4.6.1.2" evidence="2"/>
<dbReference type="Pfam" id="PF00211">
    <property type="entry name" value="Guanylate_cyc"/>
    <property type="match status" value="1"/>
</dbReference>
<evidence type="ECO:0000313" key="10">
    <source>
        <dbReference type="EMBL" id="TNM98735.1"/>
    </source>
</evidence>